<dbReference type="RefSeq" id="WP_068769115.1">
    <property type="nucleotide sequence ID" value="NZ_CP109796.1"/>
</dbReference>
<dbReference type="EMBL" id="LRRQ01000040">
    <property type="protein sequence ID" value="OAM91124.1"/>
    <property type="molecule type" value="Genomic_DNA"/>
</dbReference>
<protein>
    <recommendedName>
        <fullName evidence="1">DUF6036 domain-containing protein</fullName>
    </recommendedName>
</protein>
<dbReference type="AlphaFoldDB" id="A0A178IML0"/>
<sequence length="202" mass="23162">MNPAQVIADTLHRHLQERTELVVFGAAALLLDHRFAERMVGRLTHDIDIIVPETRELQVNTDRQFWHALEVTNRELERKKLYITHIFPENEVTLTPEWKQHTVALLNPQWPKLNLIRPHVLDLIVSKMGRGDVEDQADVRSMLRLHRDVEGQTITAAEVAAAAQRARVPEVYRELFPRASAQIIAAVREAEITIRSGPRMGL</sequence>
<name>A0A178IML0_9BACT</name>
<keyword evidence="3" id="KW-1185">Reference proteome</keyword>
<evidence type="ECO:0000259" key="1">
    <source>
        <dbReference type="Pfam" id="PF19502"/>
    </source>
</evidence>
<organism evidence="2 3">
    <name type="scientific">Termitidicoccus mucosus</name>
    <dbReference type="NCBI Taxonomy" id="1184151"/>
    <lineage>
        <taxon>Bacteria</taxon>
        <taxon>Pseudomonadati</taxon>
        <taxon>Verrucomicrobiota</taxon>
        <taxon>Opitutia</taxon>
        <taxon>Opitutales</taxon>
        <taxon>Opitutaceae</taxon>
        <taxon>Termitidicoccus</taxon>
    </lineage>
</organism>
<dbReference type="Pfam" id="PF19502">
    <property type="entry name" value="DUF6036"/>
    <property type="match status" value="1"/>
</dbReference>
<feature type="domain" description="DUF6036" evidence="1">
    <location>
        <begin position="15"/>
        <end position="142"/>
    </location>
</feature>
<comment type="caution">
    <text evidence="2">The sequence shown here is derived from an EMBL/GenBank/DDBJ whole genome shotgun (WGS) entry which is preliminary data.</text>
</comment>
<evidence type="ECO:0000313" key="2">
    <source>
        <dbReference type="EMBL" id="OAM91124.1"/>
    </source>
</evidence>
<proteinExistence type="predicted"/>
<dbReference type="Proteomes" id="UP000078486">
    <property type="component" value="Unassembled WGS sequence"/>
</dbReference>
<dbReference type="InterPro" id="IPR045792">
    <property type="entry name" value="DUF6036"/>
</dbReference>
<evidence type="ECO:0000313" key="3">
    <source>
        <dbReference type="Proteomes" id="UP000078486"/>
    </source>
</evidence>
<gene>
    <name evidence="2" type="ORF">AW736_04945</name>
</gene>
<reference evidence="2 3" key="1">
    <citation type="submission" date="2016-01" db="EMBL/GenBank/DDBJ databases">
        <title>High potential of lignocellulose degradation of a new Verrucomicrobia species.</title>
        <authorList>
            <person name="Wang Y."/>
            <person name="Shi Y."/>
            <person name="Qiu Z."/>
            <person name="Liu S."/>
            <person name="Yang H."/>
        </authorList>
    </citation>
    <scope>NUCLEOTIDE SEQUENCE [LARGE SCALE GENOMIC DNA]</scope>
    <source>
        <strain evidence="2 3">TSB47</strain>
    </source>
</reference>
<accession>A0A178IML0</accession>